<dbReference type="SMART" id="SM00382">
    <property type="entry name" value="AAA"/>
    <property type="match status" value="1"/>
</dbReference>
<dbReference type="PANTHER" id="PTHR30258:SF1">
    <property type="entry name" value="PROTEIN TRANSPORT PROTEIN HOFB HOMOLOG"/>
    <property type="match status" value="1"/>
</dbReference>
<dbReference type="Gene3D" id="3.40.50.300">
    <property type="entry name" value="P-loop containing nucleotide triphosphate hydrolases"/>
    <property type="match status" value="1"/>
</dbReference>
<evidence type="ECO:0000313" key="7">
    <source>
        <dbReference type="Proteomes" id="UP000230232"/>
    </source>
</evidence>
<dbReference type="GO" id="GO:0005886">
    <property type="term" value="C:plasma membrane"/>
    <property type="evidence" value="ECO:0007669"/>
    <property type="project" value="TreeGrafter"/>
</dbReference>
<proteinExistence type="inferred from homology"/>
<evidence type="ECO:0000256" key="1">
    <source>
        <dbReference type="ARBA" id="ARBA00006611"/>
    </source>
</evidence>
<dbReference type="GO" id="GO:0016887">
    <property type="term" value="F:ATP hydrolysis activity"/>
    <property type="evidence" value="ECO:0007669"/>
    <property type="project" value="TreeGrafter"/>
</dbReference>
<dbReference type="InterPro" id="IPR007831">
    <property type="entry name" value="T2SS_GspE_N"/>
</dbReference>
<dbReference type="SUPFAM" id="SSF160246">
    <property type="entry name" value="EspE N-terminal domain-like"/>
    <property type="match status" value="1"/>
</dbReference>
<name>A0A2H0R627_9BACT</name>
<dbReference type="InterPro" id="IPR037257">
    <property type="entry name" value="T2SS_E_N_sf"/>
</dbReference>
<dbReference type="GO" id="GO:0005524">
    <property type="term" value="F:ATP binding"/>
    <property type="evidence" value="ECO:0007669"/>
    <property type="project" value="UniProtKB-KW"/>
</dbReference>
<dbReference type="InterPro" id="IPR027417">
    <property type="entry name" value="P-loop_NTPase"/>
</dbReference>
<dbReference type="SUPFAM" id="SSF52540">
    <property type="entry name" value="P-loop containing nucleoside triphosphate hydrolases"/>
    <property type="match status" value="1"/>
</dbReference>
<dbReference type="InterPro" id="IPR003593">
    <property type="entry name" value="AAA+_ATPase"/>
</dbReference>
<comment type="caution">
    <text evidence="6">The sequence shown here is derived from an EMBL/GenBank/DDBJ whole genome shotgun (WGS) entry which is preliminary data.</text>
</comment>
<evidence type="ECO:0000256" key="2">
    <source>
        <dbReference type="ARBA" id="ARBA00022741"/>
    </source>
</evidence>
<evidence type="ECO:0000259" key="5">
    <source>
        <dbReference type="PROSITE" id="PS00662"/>
    </source>
</evidence>
<dbReference type="Pfam" id="PF00437">
    <property type="entry name" value="T2SSE"/>
    <property type="match status" value="1"/>
</dbReference>
<reference evidence="6 7" key="1">
    <citation type="submission" date="2017-09" db="EMBL/GenBank/DDBJ databases">
        <title>Depth-based differentiation of microbial function through sediment-hosted aquifers and enrichment of novel symbionts in the deep terrestrial subsurface.</title>
        <authorList>
            <person name="Probst A.J."/>
            <person name="Ladd B."/>
            <person name="Jarett J.K."/>
            <person name="Geller-Mcgrath D.E."/>
            <person name="Sieber C.M."/>
            <person name="Emerson J.B."/>
            <person name="Anantharaman K."/>
            <person name="Thomas B.C."/>
            <person name="Malmstrom R."/>
            <person name="Stieglmeier M."/>
            <person name="Klingl A."/>
            <person name="Woyke T."/>
            <person name="Ryan C.M."/>
            <person name="Banfield J.F."/>
        </authorList>
    </citation>
    <scope>NUCLEOTIDE SEQUENCE [LARGE SCALE GENOMIC DNA]</scope>
    <source>
        <strain evidence="6">CG10_big_fil_rev_8_21_14_0_10_46_23</strain>
    </source>
</reference>
<dbReference type="PANTHER" id="PTHR30258">
    <property type="entry name" value="TYPE II SECRETION SYSTEM PROTEIN GSPE-RELATED"/>
    <property type="match status" value="1"/>
</dbReference>
<accession>A0A2H0R627</accession>
<sequence length="615" mass="67989">MKKFPQALADYLVAEKVIPKETLSRLQEEMNQSQEYLGEILIRESLIDDLKLRALKAKLYHLPEANIADLKIDREVGKEISADVINFYGIIPFQREAEILRVGILNPENFDALEALKFIGEDKKIQIEKYVISHADFSKLLREYSSLKSEVGQALENITAPEGPELKLNDKVKIEEITAEAPITRIVAVVVRHAVESRASDIHIEPFEDKIRIRFRVDGVLQSALSLPKDLLPAIVTRVKILANLKIDEARLPQDGRFSTHLEKRKIDFRVSILPTKTGEKVVMRILDPIADISLESLGFMGRNLAVILRVMDNPFGQILITGPTGSGKSTTLYAMLAKLNVEGVNITTLEDPVEYFVEGVNQSQVHEEIGFTFANGLRSILRQDPDIVMVGEIRDGETAALATQAALTGHLVLSTLHTNDAIGVIPRLVNMGVEKYLLAPTLSLAMGQRLLRRLCPSCRVADKPNVGEKEIIDKALAQLPKQAKAEVPEERLFFRPAKEGCKKCGGKAYSGRVAIVEALEMTDELEKVVLGSLSEQAMRREAFNQGMMSMFQDGIMKVLRGVTSLAELLQVAQMISTTVADEATPIKSESEKIPGGPSLESGPVVADKEQSFGV</sequence>
<keyword evidence="2" id="KW-0547">Nucleotide-binding</keyword>
<organism evidence="6 7">
    <name type="scientific">Candidatus Yanofskybacteria bacterium CG10_big_fil_rev_8_21_14_0_10_46_23</name>
    <dbReference type="NCBI Taxonomy" id="1975098"/>
    <lineage>
        <taxon>Bacteria</taxon>
        <taxon>Candidatus Yanofskyibacteriota</taxon>
    </lineage>
</organism>
<feature type="region of interest" description="Disordered" evidence="4">
    <location>
        <begin position="584"/>
        <end position="615"/>
    </location>
</feature>
<gene>
    <name evidence="6" type="ORF">COV31_02570</name>
</gene>
<evidence type="ECO:0000256" key="3">
    <source>
        <dbReference type="ARBA" id="ARBA00022840"/>
    </source>
</evidence>
<feature type="domain" description="Bacterial type II secretion system protein E" evidence="5">
    <location>
        <begin position="382"/>
        <end position="396"/>
    </location>
</feature>
<comment type="similarity">
    <text evidence="1">Belongs to the GSP E family.</text>
</comment>
<dbReference type="InterPro" id="IPR001482">
    <property type="entry name" value="T2SS/T4SS_dom"/>
</dbReference>
<evidence type="ECO:0000256" key="4">
    <source>
        <dbReference type="SAM" id="MobiDB-lite"/>
    </source>
</evidence>
<protein>
    <recommendedName>
        <fullName evidence="5">Bacterial type II secretion system protein E domain-containing protein</fullName>
    </recommendedName>
</protein>
<dbReference type="Proteomes" id="UP000230232">
    <property type="component" value="Unassembled WGS sequence"/>
</dbReference>
<dbReference type="Pfam" id="PF05157">
    <property type="entry name" value="MshEN"/>
    <property type="match status" value="1"/>
</dbReference>
<dbReference type="AlphaFoldDB" id="A0A2H0R627"/>
<dbReference type="PROSITE" id="PS00662">
    <property type="entry name" value="T2SP_E"/>
    <property type="match status" value="1"/>
</dbReference>
<dbReference type="Gene3D" id="3.30.450.90">
    <property type="match status" value="1"/>
</dbReference>
<keyword evidence="3" id="KW-0067">ATP-binding</keyword>
<dbReference type="EMBL" id="PCXO01000010">
    <property type="protein sequence ID" value="PIR41265.1"/>
    <property type="molecule type" value="Genomic_DNA"/>
</dbReference>
<evidence type="ECO:0000313" key="6">
    <source>
        <dbReference type="EMBL" id="PIR41265.1"/>
    </source>
</evidence>
<dbReference type="CDD" id="cd01129">
    <property type="entry name" value="PulE-GspE-like"/>
    <property type="match status" value="1"/>
</dbReference>